<dbReference type="EMBL" id="FUWV01000001">
    <property type="protein sequence ID" value="SJZ36081.1"/>
    <property type="molecule type" value="Genomic_DNA"/>
</dbReference>
<protein>
    <submittedName>
        <fullName evidence="2">Oxygen-independent coproporphyrinogen-3 oxidase</fullName>
    </submittedName>
</protein>
<dbReference type="GO" id="GO:0051539">
    <property type="term" value="F:4 iron, 4 sulfur cluster binding"/>
    <property type="evidence" value="ECO:0007669"/>
    <property type="project" value="TreeGrafter"/>
</dbReference>
<dbReference type="InterPro" id="IPR007197">
    <property type="entry name" value="rSAM"/>
</dbReference>
<dbReference type="Gene3D" id="3.80.30.20">
    <property type="entry name" value="tm_1862 like domain"/>
    <property type="match status" value="1"/>
</dbReference>
<dbReference type="InterPro" id="IPR034505">
    <property type="entry name" value="Coproporphyrinogen-III_oxidase"/>
</dbReference>
<dbReference type="PANTHER" id="PTHR13932:SF1">
    <property type="entry name" value="OXYGEN-INDEPENDENT COPROPORPHYRINOGEN-III OXIDASE-LIKE PROTEIN HEMZ"/>
    <property type="match status" value="1"/>
</dbReference>
<keyword evidence="3" id="KW-1185">Reference proteome</keyword>
<dbReference type="Proteomes" id="UP000196365">
    <property type="component" value="Unassembled WGS sequence"/>
</dbReference>
<feature type="domain" description="Radical SAM core" evidence="1">
    <location>
        <begin position="168"/>
        <end position="407"/>
    </location>
</feature>
<organism evidence="2 3">
    <name type="scientific">Garciella nitratireducens DSM 15102</name>
    <dbReference type="NCBI Taxonomy" id="1121911"/>
    <lineage>
        <taxon>Bacteria</taxon>
        <taxon>Bacillati</taxon>
        <taxon>Bacillota</taxon>
        <taxon>Clostridia</taxon>
        <taxon>Eubacteriales</taxon>
        <taxon>Eubacteriaceae</taxon>
        <taxon>Garciella</taxon>
    </lineage>
</organism>
<dbReference type="InterPro" id="IPR058240">
    <property type="entry name" value="rSAM_sf"/>
</dbReference>
<dbReference type="PANTHER" id="PTHR13932">
    <property type="entry name" value="COPROPORPHYRINIGEN III OXIDASE"/>
    <property type="match status" value="1"/>
</dbReference>
<evidence type="ECO:0000313" key="3">
    <source>
        <dbReference type="Proteomes" id="UP000196365"/>
    </source>
</evidence>
<dbReference type="SFLD" id="SFLDG01082">
    <property type="entry name" value="B12-binding_domain_containing"/>
    <property type="match status" value="1"/>
</dbReference>
<dbReference type="SFLD" id="SFLDG01065">
    <property type="entry name" value="anaerobic_coproporphyrinogen-I"/>
    <property type="match status" value="1"/>
</dbReference>
<accession>A0A1T4K0Y2</accession>
<dbReference type="GO" id="GO:0006779">
    <property type="term" value="P:porphyrin-containing compound biosynthetic process"/>
    <property type="evidence" value="ECO:0007669"/>
    <property type="project" value="TreeGrafter"/>
</dbReference>
<dbReference type="InterPro" id="IPR023404">
    <property type="entry name" value="rSAM_horseshoe"/>
</dbReference>
<dbReference type="OrthoDB" id="9808022at2"/>
<dbReference type="AlphaFoldDB" id="A0A1T4K0Y2"/>
<dbReference type="SUPFAM" id="SSF102114">
    <property type="entry name" value="Radical SAM enzymes"/>
    <property type="match status" value="1"/>
</dbReference>
<dbReference type="InterPro" id="IPR023995">
    <property type="entry name" value="HemZ"/>
</dbReference>
<dbReference type="RefSeq" id="WP_087677710.1">
    <property type="nucleotide sequence ID" value="NZ_FUWV01000001.1"/>
</dbReference>
<dbReference type="SFLD" id="SFLDF00310">
    <property type="entry name" value="oxygen-independent_coproporphy"/>
    <property type="match status" value="1"/>
</dbReference>
<proteinExistence type="predicted"/>
<dbReference type="Pfam" id="PF04055">
    <property type="entry name" value="Radical_SAM"/>
    <property type="match status" value="1"/>
</dbReference>
<dbReference type="CDD" id="cd01335">
    <property type="entry name" value="Radical_SAM"/>
    <property type="match status" value="1"/>
</dbReference>
<sequence>MIYIKLQGHIYEYDIKEMVRQYFPKENIQMISDLSKASKNELIIINGLKVEKDKYKFYTIFQKKNQILLKEIMQLRIPSFENDKEKQRWEKRKLKVILYYSMEKQYSKSLPWGILTGIRPTKIVHKLMDEEKKEENIAKVLKSQFLLSNEKIKLLMDVAKQERDIVYPIDKNKVSIYIGIPFCPSRCVYCSFLSSVIQKNRESVKEYLQALYYEIKEIGKYINKHSLSIESIYIGGGTPTVLKVDELKELLDILQETFNIDEIKEYTLEAGRPDTINKEKLIVALSHGIKRISINPQTMNQKTLQNIGRMHSVEDIKKAYFLAREIGFSFINMDLILGLPGEDLKDVKRTLKEVEILKPENITVHTMSVKKGSKLKERLEEIKLDQGQKVSKMIEVAQDFASSNGYYAYYLYRQKYMLGNLENVGYCKTGYRSIYNIQMIAEKQTIIGLGAGSVTKVVFQEKDRIERMPNVKNVEQYIKRIQEMIDRKLSLLDSLYCKI</sequence>
<dbReference type="SMART" id="SM00729">
    <property type="entry name" value="Elp3"/>
    <property type="match status" value="1"/>
</dbReference>
<gene>
    <name evidence="2" type="ORF">SAMN02745973_00270</name>
</gene>
<dbReference type="NCBIfam" id="TIGR03994">
    <property type="entry name" value="rSAM_HemZ"/>
    <property type="match status" value="1"/>
</dbReference>
<name>A0A1T4K0Y2_9FIRM</name>
<dbReference type="InterPro" id="IPR006638">
    <property type="entry name" value="Elp3/MiaA/NifB-like_rSAM"/>
</dbReference>
<evidence type="ECO:0000313" key="2">
    <source>
        <dbReference type="EMBL" id="SJZ36081.1"/>
    </source>
</evidence>
<evidence type="ECO:0000259" key="1">
    <source>
        <dbReference type="PROSITE" id="PS51918"/>
    </source>
</evidence>
<reference evidence="2 3" key="1">
    <citation type="submission" date="2017-02" db="EMBL/GenBank/DDBJ databases">
        <authorList>
            <person name="Peterson S.W."/>
        </authorList>
    </citation>
    <scope>NUCLEOTIDE SEQUENCE [LARGE SCALE GENOMIC DNA]</scope>
    <source>
        <strain evidence="2 3">DSM 15102</strain>
    </source>
</reference>
<dbReference type="SFLD" id="SFLDS00029">
    <property type="entry name" value="Radical_SAM"/>
    <property type="match status" value="1"/>
</dbReference>
<dbReference type="GO" id="GO:0003824">
    <property type="term" value="F:catalytic activity"/>
    <property type="evidence" value="ECO:0007669"/>
    <property type="project" value="InterPro"/>
</dbReference>
<dbReference type="GO" id="GO:0005737">
    <property type="term" value="C:cytoplasm"/>
    <property type="evidence" value="ECO:0007669"/>
    <property type="project" value="TreeGrafter"/>
</dbReference>
<dbReference type="PROSITE" id="PS51918">
    <property type="entry name" value="RADICAL_SAM"/>
    <property type="match status" value="1"/>
</dbReference>